<evidence type="ECO:0000313" key="2">
    <source>
        <dbReference type="Proteomes" id="UP000554482"/>
    </source>
</evidence>
<protein>
    <submittedName>
        <fullName evidence="1">Uncharacterized protein</fullName>
    </submittedName>
</protein>
<evidence type="ECO:0000313" key="1">
    <source>
        <dbReference type="EMBL" id="KAF5176075.1"/>
    </source>
</evidence>
<sequence length="74" mass="8813">MINPHPPLHDTYLSKYIVWIKICPNYFHLLLLYPSKQPYHLISMDELSKELTENLTIHRKRAIPQSDLRQSEAI</sequence>
<name>A0A7J6UV54_THATH</name>
<dbReference type="Proteomes" id="UP000554482">
    <property type="component" value="Unassembled WGS sequence"/>
</dbReference>
<keyword evidence="2" id="KW-1185">Reference proteome</keyword>
<dbReference type="EMBL" id="JABWDY010043233">
    <property type="protein sequence ID" value="KAF5176075.1"/>
    <property type="molecule type" value="Genomic_DNA"/>
</dbReference>
<reference evidence="1 2" key="1">
    <citation type="submission" date="2020-06" db="EMBL/GenBank/DDBJ databases">
        <title>Transcriptomic and genomic resources for Thalictrum thalictroides and T. hernandezii: Facilitating candidate gene discovery in an emerging model plant lineage.</title>
        <authorList>
            <person name="Arias T."/>
            <person name="Riano-Pachon D.M."/>
            <person name="Di Stilio V.S."/>
        </authorList>
    </citation>
    <scope>NUCLEOTIDE SEQUENCE [LARGE SCALE GENOMIC DNA]</scope>
    <source>
        <strain evidence="2">cv. WT478/WT964</strain>
        <tissue evidence="1">Leaves</tissue>
    </source>
</reference>
<proteinExistence type="predicted"/>
<dbReference type="AlphaFoldDB" id="A0A7J6UV54"/>
<accession>A0A7J6UV54</accession>
<comment type="caution">
    <text evidence="1">The sequence shown here is derived from an EMBL/GenBank/DDBJ whole genome shotgun (WGS) entry which is preliminary data.</text>
</comment>
<organism evidence="1 2">
    <name type="scientific">Thalictrum thalictroides</name>
    <name type="common">Rue-anemone</name>
    <name type="synonym">Anemone thalictroides</name>
    <dbReference type="NCBI Taxonomy" id="46969"/>
    <lineage>
        <taxon>Eukaryota</taxon>
        <taxon>Viridiplantae</taxon>
        <taxon>Streptophyta</taxon>
        <taxon>Embryophyta</taxon>
        <taxon>Tracheophyta</taxon>
        <taxon>Spermatophyta</taxon>
        <taxon>Magnoliopsida</taxon>
        <taxon>Ranunculales</taxon>
        <taxon>Ranunculaceae</taxon>
        <taxon>Thalictroideae</taxon>
        <taxon>Thalictrum</taxon>
    </lineage>
</organism>
<gene>
    <name evidence="1" type="ORF">FRX31_034337</name>
</gene>